<proteinExistence type="predicted"/>
<evidence type="ECO:0000313" key="4">
    <source>
        <dbReference type="EMBL" id="NGP17822.1"/>
    </source>
</evidence>
<sequence length="131" mass="13726">MTTAPLLLVVEDEALLHLALEDELADAGYATMVLSNGAAAIRELKADASRFRALVTDIRLGTGPNGWEVAHVGRELCPTLPVLYMSGDSAGEWAANGVPSSVMLSKPFAMAQLVVAVSQLITQSDTSSLVS</sequence>
<feature type="domain" description="Response regulatory" evidence="3">
    <location>
        <begin position="6"/>
        <end position="121"/>
    </location>
</feature>
<gene>
    <name evidence="4" type="ORF">G5575_09235</name>
</gene>
<dbReference type="SMART" id="SM00448">
    <property type="entry name" value="REC"/>
    <property type="match status" value="1"/>
</dbReference>
<name>A0A6M1SQW0_9HYPH</name>
<dbReference type="PROSITE" id="PS50110">
    <property type="entry name" value="RESPONSE_REGULATORY"/>
    <property type="match status" value="1"/>
</dbReference>
<dbReference type="RefSeq" id="WP_164534073.1">
    <property type="nucleotide sequence ID" value="NZ_JAALFG010000002.1"/>
</dbReference>
<dbReference type="PANTHER" id="PTHR44591">
    <property type="entry name" value="STRESS RESPONSE REGULATOR PROTEIN 1"/>
    <property type="match status" value="1"/>
</dbReference>
<feature type="modified residue" description="4-aspartylphosphate" evidence="2">
    <location>
        <position position="57"/>
    </location>
</feature>
<dbReference type="Gene3D" id="3.40.50.2300">
    <property type="match status" value="1"/>
</dbReference>
<protein>
    <submittedName>
        <fullName evidence="4">Response regulator</fullName>
    </submittedName>
</protein>
<reference evidence="4 5" key="2">
    <citation type="submission" date="2020-03" db="EMBL/GenBank/DDBJ databases">
        <title>Devosia chinhatensis sp. nov., isolated from a hexachlorocyclohexane (HCH) dump site in India.</title>
        <authorList>
            <person name="Kumar M."/>
            <person name="Lal R."/>
        </authorList>
    </citation>
    <scope>NUCLEOTIDE SEQUENCE [LARGE SCALE GENOMIC DNA]</scope>
    <source>
        <strain evidence="4 5">H239</strain>
    </source>
</reference>
<dbReference type="EMBL" id="JAALFG010000002">
    <property type="protein sequence ID" value="NGP17822.1"/>
    <property type="molecule type" value="Genomic_DNA"/>
</dbReference>
<dbReference type="InterPro" id="IPR001789">
    <property type="entry name" value="Sig_transdc_resp-reg_receiver"/>
</dbReference>
<dbReference type="GO" id="GO:0000160">
    <property type="term" value="P:phosphorelay signal transduction system"/>
    <property type="evidence" value="ECO:0007669"/>
    <property type="project" value="InterPro"/>
</dbReference>
<dbReference type="SUPFAM" id="SSF52172">
    <property type="entry name" value="CheY-like"/>
    <property type="match status" value="1"/>
</dbReference>
<dbReference type="PANTHER" id="PTHR44591:SF21">
    <property type="entry name" value="TWO-COMPONENT RESPONSE REGULATOR"/>
    <property type="match status" value="1"/>
</dbReference>
<dbReference type="Proteomes" id="UP000474802">
    <property type="component" value="Unassembled WGS sequence"/>
</dbReference>
<dbReference type="InterPro" id="IPR011006">
    <property type="entry name" value="CheY-like_superfamily"/>
</dbReference>
<organism evidence="4 5">
    <name type="scientific">Devosia aurantiaca</name>
    <dbReference type="NCBI Taxonomy" id="2714858"/>
    <lineage>
        <taxon>Bacteria</taxon>
        <taxon>Pseudomonadati</taxon>
        <taxon>Pseudomonadota</taxon>
        <taxon>Alphaproteobacteria</taxon>
        <taxon>Hyphomicrobiales</taxon>
        <taxon>Devosiaceae</taxon>
        <taxon>Devosia</taxon>
    </lineage>
</organism>
<accession>A0A6M1SQW0</accession>
<dbReference type="Pfam" id="PF00072">
    <property type="entry name" value="Response_reg"/>
    <property type="match status" value="1"/>
</dbReference>
<evidence type="ECO:0000313" key="5">
    <source>
        <dbReference type="Proteomes" id="UP000474802"/>
    </source>
</evidence>
<keyword evidence="5" id="KW-1185">Reference proteome</keyword>
<dbReference type="InterPro" id="IPR050595">
    <property type="entry name" value="Bact_response_regulator"/>
</dbReference>
<reference evidence="4 5" key="1">
    <citation type="submission" date="2020-02" db="EMBL/GenBank/DDBJ databases">
        <authorList>
            <person name="Khan S.A."/>
            <person name="Jeon C.O."/>
            <person name="Chun B.H."/>
        </authorList>
    </citation>
    <scope>NUCLEOTIDE SEQUENCE [LARGE SCALE GENOMIC DNA]</scope>
    <source>
        <strain evidence="4 5">H239</strain>
    </source>
</reference>
<keyword evidence="1 2" id="KW-0597">Phosphoprotein</keyword>
<evidence type="ECO:0000256" key="2">
    <source>
        <dbReference type="PROSITE-ProRule" id="PRU00169"/>
    </source>
</evidence>
<evidence type="ECO:0000259" key="3">
    <source>
        <dbReference type="PROSITE" id="PS50110"/>
    </source>
</evidence>
<comment type="caution">
    <text evidence="4">The sequence shown here is derived from an EMBL/GenBank/DDBJ whole genome shotgun (WGS) entry which is preliminary data.</text>
</comment>
<evidence type="ECO:0000256" key="1">
    <source>
        <dbReference type="ARBA" id="ARBA00022553"/>
    </source>
</evidence>
<dbReference type="AlphaFoldDB" id="A0A6M1SQW0"/>